<accession>A0A9W9RX32</accession>
<sequence>MSATEVTSKTVTTFSLESIHGAGQDGWNFGYNRNDPSTRKAANLPFTHRGGIFARYGIAHEHFVWDLKSEPQLIGKFAKIWGTDELYVSFVTDRLSQGPNTNQIADKEKLKLFLEEKRG</sequence>
<evidence type="ECO:0000313" key="2">
    <source>
        <dbReference type="Proteomes" id="UP001147782"/>
    </source>
</evidence>
<keyword evidence="2" id="KW-1185">Reference proteome</keyword>
<reference evidence="1" key="2">
    <citation type="journal article" date="2023" name="IMA Fungus">
        <title>Comparative genomic study of the Penicillium genus elucidates a diverse pangenome and 15 lateral gene transfer events.</title>
        <authorList>
            <person name="Petersen C."/>
            <person name="Sorensen T."/>
            <person name="Nielsen M.R."/>
            <person name="Sondergaard T.E."/>
            <person name="Sorensen J.L."/>
            <person name="Fitzpatrick D.A."/>
            <person name="Frisvad J.C."/>
            <person name="Nielsen K.L."/>
        </authorList>
    </citation>
    <scope>NUCLEOTIDE SEQUENCE</scope>
    <source>
        <strain evidence="1">IBT 29864</strain>
    </source>
</reference>
<dbReference type="EMBL" id="JAPZBS010000007">
    <property type="protein sequence ID" value="KAJ5367895.1"/>
    <property type="molecule type" value="Genomic_DNA"/>
</dbReference>
<gene>
    <name evidence="1" type="ORF">N7496_007655</name>
</gene>
<dbReference type="SUPFAM" id="SSF51197">
    <property type="entry name" value="Clavaminate synthase-like"/>
    <property type="match status" value="1"/>
</dbReference>
<proteinExistence type="predicted"/>
<dbReference type="Proteomes" id="UP001147782">
    <property type="component" value="Unassembled WGS sequence"/>
</dbReference>
<organism evidence="1 2">
    <name type="scientific">Penicillium cataractarum</name>
    <dbReference type="NCBI Taxonomy" id="2100454"/>
    <lineage>
        <taxon>Eukaryota</taxon>
        <taxon>Fungi</taxon>
        <taxon>Dikarya</taxon>
        <taxon>Ascomycota</taxon>
        <taxon>Pezizomycotina</taxon>
        <taxon>Eurotiomycetes</taxon>
        <taxon>Eurotiomycetidae</taxon>
        <taxon>Eurotiales</taxon>
        <taxon>Aspergillaceae</taxon>
        <taxon>Penicillium</taxon>
    </lineage>
</organism>
<evidence type="ECO:0000313" key="1">
    <source>
        <dbReference type="EMBL" id="KAJ5367895.1"/>
    </source>
</evidence>
<dbReference type="PANTHER" id="PTHR31630:SF6">
    <property type="entry name" value="PHYTANOYL-COA DIOXYGENASE-RELATED"/>
    <property type="match status" value="1"/>
</dbReference>
<dbReference type="PANTHER" id="PTHR31630">
    <property type="entry name" value="PHYTANOYL-COA DIOXYGENASE-RELATED-RELATED"/>
    <property type="match status" value="1"/>
</dbReference>
<dbReference type="OrthoDB" id="445007at2759"/>
<dbReference type="RefSeq" id="XP_056552637.1">
    <property type="nucleotide sequence ID" value="XM_056700574.1"/>
</dbReference>
<dbReference type="GeneID" id="81439753"/>
<comment type="caution">
    <text evidence="1">The sequence shown here is derived from an EMBL/GenBank/DDBJ whole genome shotgun (WGS) entry which is preliminary data.</text>
</comment>
<protein>
    <submittedName>
        <fullName evidence="1">Uncharacterized protein</fullName>
    </submittedName>
</protein>
<dbReference type="AlphaFoldDB" id="A0A9W9RX32"/>
<name>A0A9W9RX32_9EURO</name>
<reference evidence="1" key="1">
    <citation type="submission" date="2022-11" db="EMBL/GenBank/DDBJ databases">
        <authorList>
            <person name="Petersen C."/>
        </authorList>
    </citation>
    <scope>NUCLEOTIDE SEQUENCE</scope>
    <source>
        <strain evidence="1">IBT 29864</strain>
    </source>
</reference>